<protein>
    <submittedName>
        <fullName evidence="1">Uncharacterized protein</fullName>
    </submittedName>
</protein>
<proteinExistence type="predicted"/>
<accession>A0ABW1G2U6</accession>
<evidence type="ECO:0000313" key="1">
    <source>
        <dbReference type="EMBL" id="MFC5907892.1"/>
    </source>
</evidence>
<reference evidence="2" key="1">
    <citation type="journal article" date="2019" name="Int. J. Syst. Evol. Microbiol.">
        <title>The Global Catalogue of Microorganisms (GCM) 10K type strain sequencing project: providing services to taxonomists for standard genome sequencing and annotation.</title>
        <authorList>
            <consortium name="The Broad Institute Genomics Platform"/>
            <consortium name="The Broad Institute Genome Sequencing Center for Infectious Disease"/>
            <person name="Wu L."/>
            <person name="Ma J."/>
        </authorList>
    </citation>
    <scope>NUCLEOTIDE SEQUENCE [LARGE SCALE GENOMIC DNA]</scope>
    <source>
        <strain evidence="2">JCM 4816</strain>
    </source>
</reference>
<dbReference type="RefSeq" id="WP_380582770.1">
    <property type="nucleotide sequence ID" value="NZ_JBHSQJ010000046.1"/>
</dbReference>
<organism evidence="1 2">
    <name type="scientific">Streptacidiphilus monticola</name>
    <dbReference type="NCBI Taxonomy" id="2161674"/>
    <lineage>
        <taxon>Bacteria</taxon>
        <taxon>Bacillati</taxon>
        <taxon>Actinomycetota</taxon>
        <taxon>Actinomycetes</taxon>
        <taxon>Kitasatosporales</taxon>
        <taxon>Streptomycetaceae</taxon>
        <taxon>Streptacidiphilus</taxon>
    </lineage>
</organism>
<dbReference type="Proteomes" id="UP001596174">
    <property type="component" value="Unassembled WGS sequence"/>
</dbReference>
<keyword evidence="2" id="KW-1185">Reference proteome</keyword>
<dbReference type="EMBL" id="JBHSQJ010000046">
    <property type="protein sequence ID" value="MFC5907892.1"/>
    <property type="molecule type" value="Genomic_DNA"/>
</dbReference>
<sequence>MDQEHELSDLWEHPAPACQECSRLREQARAALLSGDMSRLTDVRVMRNRHRQAEHGQAA</sequence>
<gene>
    <name evidence="1" type="ORF">ACFP3V_11775</name>
</gene>
<name>A0ABW1G2U6_9ACTN</name>
<comment type="caution">
    <text evidence="1">The sequence shown here is derived from an EMBL/GenBank/DDBJ whole genome shotgun (WGS) entry which is preliminary data.</text>
</comment>
<evidence type="ECO:0000313" key="2">
    <source>
        <dbReference type="Proteomes" id="UP001596174"/>
    </source>
</evidence>